<evidence type="ECO:0000256" key="1">
    <source>
        <dbReference type="ARBA" id="ARBA00005820"/>
    </source>
</evidence>
<evidence type="ECO:0000256" key="3">
    <source>
        <dbReference type="PROSITE-ProRule" id="PRU01091"/>
    </source>
</evidence>
<dbReference type="InterPro" id="IPR027417">
    <property type="entry name" value="P-loop_NTPase"/>
</dbReference>
<dbReference type="SUPFAM" id="SSF46894">
    <property type="entry name" value="C-terminal effector domain of the bipartite response regulators"/>
    <property type="match status" value="1"/>
</dbReference>
<evidence type="ECO:0000256" key="2">
    <source>
        <dbReference type="ARBA" id="ARBA00023125"/>
    </source>
</evidence>
<dbReference type="SUPFAM" id="SSF52540">
    <property type="entry name" value="P-loop containing nucleoside triphosphate hydrolases"/>
    <property type="match status" value="1"/>
</dbReference>
<feature type="DNA-binding region" description="OmpR/PhoB-type" evidence="3">
    <location>
        <begin position="1"/>
        <end position="92"/>
    </location>
</feature>
<dbReference type="RefSeq" id="WP_173037497.1">
    <property type="nucleotide sequence ID" value="NZ_AP022870.1"/>
</dbReference>
<protein>
    <recommendedName>
        <fullName evidence="4">OmpR/PhoB-type domain-containing protein</fullName>
    </recommendedName>
</protein>
<dbReference type="SMART" id="SM00862">
    <property type="entry name" value="Trans_reg_C"/>
    <property type="match status" value="1"/>
</dbReference>
<dbReference type="EMBL" id="AP022870">
    <property type="protein sequence ID" value="BCB77807.1"/>
    <property type="molecule type" value="Genomic_DNA"/>
</dbReference>
<dbReference type="Gene3D" id="3.40.50.300">
    <property type="entry name" value="P-loop containing nucleotide triphosphate hydrolases"/>
    <property type="match status" value="1"/>
</dbReference>
<organism evidence="5 6">
    <name type="scientific">Phytohabitans flavus</name>
    <dbReference type="NCBI Taxonomy" id="1076124"/>
    <lineage>
        <taxon>Bacteria</taxon>
        <taxon>Bacillati</taxon>
        <taxon>Actinomycetota</taxon>
        <taxon>Actinomycetes</taxon>
        <taxon>Micromonosporales</taxon>
        <taxon>Micromonosporaceae</taxon>
    </lineage>
</organism>
<gene>
    <name evidence="5" type="ORF">Pflav_042170</name>
</gene>
<dbReference type="InterPro" id="IPR011990">
    <property type="entry name" value="TPR-like_helical_dom_sf"/>
</dbReference>
<dbReference type="GO" id="GO:0000160">
    <property type="term" value="P:phosphorelay signal transduction system"/>
    <property type="evidence" value="ECO:0007669"/>
    <property type="project" value="InterPro"/>
</dbReference>
<dbReference type="InterPro" id="IPR001867">
    <property type="entry name" value="OmpR/PhoB-type_DNA-bd"/>
</dbReference>
<accession>A0A6F8XVI9</accession>
<feature type="domain" description="OmpR/PhoB-type" evidence="4">
    <location>
        <begin position="1"/>
        <end position="92"/>
    </location>
</feature>
<dbReference type="InterPro" id="IPR016032">
    <property type="entry name" value="Sig_transdc_resp-reg_C-effctor"/>
</dbReference>
<dbReference type="PROSITE" id="PS51755">
    <property type="entry name" value="OMPR_PHOB"/>
    <property type="match status" value="1"/>
</dbReference>
<dbReference type="PANTHER" id="PTHR47691">
    <property type="entry name" value="REGULATOR-RELATED"/>
    <property type="match status" value="1"/>
</dbReference>
<dbReference type="Proteomes" id="UP000502508">
    <property type="component" value="Chromosome"/>
</dbReference>
<dbReference type="SUPFAM" id="SSF48452">
    <property type="entry name" value="TPR-like"/>
    <property type="match status" value="2"/>
</dbReference>
<dbReference type="KEGG" id="pfla:Pflav_042170"/>
<dbReference type="GO" id="GO:0006355">
    <property type="term" value="P:regulation of DNA-templated transcription"/>
    <property type="evidence" value="ECO:0007669"/>
    <property type="project" value="InterPro"/>
</dbReference>
<reference evidence="5 6" key="2">
    <citation type="submission" date="2020-03" db="EMBL/GenBank/DDBJ databases">
        <authorList>
            <person name="Ichikawa N."/>
            <person name="Kimura A."/>
            <person name="Kitahashi Y."/>
            <person name="Uohara A."/>
        </authorList>
    </citation>
    <scope>NUCLEOTIDE SEQUENCE [LARGE SCALE GENOMIC DNA]</scope>
    <source>
        <strain evidence="5 6">NBRC 107702</strain>
    </source>
</reference>
<keyword evidence="6" id="KW-1185">Reference proteome</keyword>
<dbReference type="Pfam" id="PF03704">
    <property type="entry name" value="BTAD"/>
    <property type="match status" value="1"/>
</dbReference>
<dbReference type="Gene3D" id="1.25.40.10">
    <property type="entry name" value="Tetratricopeptide repeat domain"/>
    <property type="match status" value="2"/>
</dbReference>
<sequence length="956" mass="102037">MRLSVLGPVELLGPEGLPVPLGGRRQVALAALLAAEAGKVIAASRLIELLWPEQPPRGPGPALHNQVFRLRRTLSATGLRVERRDPGYLLLGDLDAVAFERLARDKSIDEAPPAQVPALLDAALGLWRGEPFLGLHDIPPLRHEAGRLVELKLSLVERAAARLIGAGDPLTAVPYLRRAVLEAPLRERTRILLIRAVAAGGDVSAAQEQFHEYRTRCAAETGLDPSPAVEAEYRRLLRGPVDASPVAEEEPEAAVPQPLAVTPVPEPVSPIVGREADVDDLAQLVGRGHRLVTLTGPGGVGKTRLAVEVATRKWGGDCAFVDLSTVTAPEDVPTAFARGLGISVASDDPVTDLGAGVGDRALLLVVDNFEQVLPAAAFLVAVLARCPNVAAVVTSRERLGVAGETEYPVGPLGVPDADAEANDILASPAAALFLDRVADRSVRASGTPEQIGTLCRQLNGLPLAIELAAALARFRSIDEVFDGLRQAFARVIGSEKEPDGLEAAIRWSYERLSPEQRRVLRMSCVFAGEFDAAAARAVCGGDGEPFDRLVALGLLRLHRADTGIRYSVPRLIGAYLEQGARDADERTAAEVAHLRHYGGLCRDPQWLDDALLARVKDGYPDMLAALRHGIEHPVDDATTLDLATAMYMYWLWGGQLREALRWLDRLDQRFRHSPAALARLGVCRGSILRHLGRLDEAEEIGQSSVEGLRQIADPEWLVTGCLLLAALADDRGAAADVVRWAEAMVETARAGVPRRLPEALGALAVAHSTACDYERAERVALEALALLADVDSPVLRAGTRINAAQALVEAGRGGLALEVLTSGLDDLRGSPEGLDSYQVNIAWAQFATGDHAGALSSFQAYLRGSGGTGQWIWNIDAVAGCACTMLGGGQLRQGALLLGGVERLLDRLGVTVSPWIRRQLDLAYAEVVRQPQSRDLVQAGAQLSGDALVKLATQRG</sequence>
<evidence type="ECO:0000259" key="4">
    <source>
        <dbReference type="PROSITE" id="PS51755"/>
    </source>
</evidence>
<dbReference type="SMART" id="SM01043">
    <property type="entry name" value="BTAD"/>
    <property type="match status" value="1"/>
</dbReference>
<proteinExistence type="inferred from homology"/>
<dbReference type="PANTHER" id="PTHR47691:SF3">
    <property type="entry name" value="HTH-TYPE TRANSCRIPTIONAL REGULATOR RV0890C-RELATED"/>
    <property type="match status" value="1"/>
</dbReference>
<dbReference type="GO" id="GO:0003677">
    <property type="term" value="F:DNA binding"/>
    <property type="evidence" value="ECO:0007669"/>
    <property type="project" value="UniProtKB-UniRule"/>
</dbReference>
<dbReference type="Gene3D" id="1.10.10.10">
    <property type="entry name" value="Winged helix-like DNA-binding domain superfamily/Winged helix DNA-binding domain"/>
    <property type="match status" value="1"/>
</dbReference>
<name>A0A6F8XVI9_9ACTN</name>
<dbReference type="AlphaFoldDB" id="A0A6F8XVI9"/>
<evidence type="ECO:0000313" key="6">
    <source>
        <dbReference type="Proteomes" id="UP000502508"/>
    </source>
</evidence>
<comment type="similarity">
    <text evidence="1">Belongs to the AfsR/DnrI/RedD regulatory family.</text>
</comment>
<evidence type="ECO:0000313" key="5">
    <source>
        <dbReference type="EMBL" id="BCB77807.1"/>
    </source>
</evidence>
<reference evidence="5 6" key="1">
    <citation type="submission" date="2020-03" db="EMBL/GenBank/DDBJ databases">
        <title>Whole genome shotgun sequence of Phytohabitans flavus NBRC 107702.</title>
        <authorList>
            <person name="Komaki H."/>
            <person name="Tamura T."/>
        </authorList>
    </citation>
    <scope>NUCLEOTIDE SEQUENCE [LARGE SCALE GENOMIC DNA]</scope>
    <source>
        <strain evidence="5 6">NBRC 107702</strain>
    </source>
</reference>
<dbReference type="InterPro" id="IPR036388">
    <property type="entry name" value="WH-like_DNA-bd_sf"/>
</dbReference>
<dbReference type="InterPro" id="IPR005158">
    <property type="entry name" value="BTAD"/>
</dbReference>
<keyword evidence="2 3" id="KW-0238">DNA-binding</keyword>
<dbReference type="CDD" id="cd15831">
    <property type="entry name" value="BTAD"/>
    <property type="match status" value="1"/>
</dbReference>